<evidence type="ECO:0000313" key="3">
    <source>
        <dbReference type="Proteomes" id="UP000794436"/>
    </source>
</evidence>
<dbReference type="EMBL" id="SPLM01000146">
    <property type="protein sequence ID" value="TMW56076.1"/>
    <property type="molecule type" value="Genomic_DNA"/>
</dbReference>
<dbReference type="PROSITE" id="PS51746">
    <property type="entry name" value="PPM_2"/>
    <property type="match status" value="1"/>
</dbReference>
<dbReference type="OrthoDB" id="10264738at2759"/>
<accession>A0A8K1C3Y4</accession>
<comment type="caution">
    <text evidence="2">The sequence shown here is derived from an EMBL/GenBank/DDBJ whole genome shotgun (WGS) entry which is preliminary data.</text>
</comment>
<dbReference type="InterPro" id="IPR001932">
    <property type="entry name" value="PPM-type_phosphatase-like_dom"/>
</dbReference>
<dbReference type="InterPro" id="IPR015655">
    <property type="entry name" value="PP2C"/>
</dbReference>
<dbReference type="GO" id="GO:0004722">
    <property type="term" value="F:protein serine/threonine phosphatase activity"/>
    <property type="evidence" value="ECO:0007669"/>
    <property type="project" value="InterPro"/>
</dbReference>
<dbReference type="CDD" id="cd00143">
    <property type="entry name" value="PP2Cc"/>
    <property type="match status" value="1"/>
</dbReference>
<dbReference type="Pfam" id="PF00481">
    <property type="entry name" value="PP2C"/>
    <property type="match status" value="1"/>
</dbReference>
<dbReference type="SMART" id="SM00332">
    <property type="entry name" value="PP2Cc"/>
    <property type="match status" value="1"/>
</dbReference>
<gene>
    <name evidence="2" type="ORF">Poli38472_008724</name>
</gene>
<name>A0A8K1C3Y4_PYTOL</name>
<evidence type="ECO:0000313" key="2">
    <source>
        <dbReference type="EMBL" id="TMW56076.1"/>
    </source>
</evidence>
<dbReference type="Gene3D" id="3.60.40.10">
    <property type="entry name" value="PPM-type phosphatase domain"/>
    <property type="match status" value="1"/>
</dbReference>
<sequence>MEDTHYVSSCKRFSAVFDGHGGAAVAQYLQQNLYSTLAPTLAQLDQVEPEEGNHTTSRSALEDMLRQAVDRVDADVIARSEWKYQGSTAVGVLLHGDAIFSFNVGDSRAVMSRGGQVVELTRDHKPNDPIELTRIQKLGGSVKWHGYVDAQGEPIEPYGAYRINGNLAVARAIGDRDLRPYVSGEVEIKQFDRDFTKDEFIVIASDGLWDVFTSDEAVTFVHDVLNGEVGGRESWRSGAHGETRVSIFEWSHQYKSDRGMIKAARLRRKTQIANYLVQEALFRGTSDNVSVVVVWLK</sequence>
<organism evidence="2 3">
    <name type="scientific">Pythium oligandrum</name>
    <name type="common">Mycoparasitic fungus</name>
    <dbReference type="NCBI Taxonomy" id="41045"/>
    <lineage>
        <taxon>Eukaryota</taxon>
        <taxon>Sar</taxon>
        <taxon>Stramenopiles</taxon>
        <taxon>Oomycota</taxon>
        <taxon>Peronosporomycetes</taxon>
        <taxon>Pythiales</taxon>
        <taxon>Pythiaceae</taxon>
        <taxon>Pythium</taxon>
    </lineage>
</organism>
<dbReference type="Proteomes" id="UP000794436">
    <property type="component" value="Unassembled WGS sequence"/>
</dbReference>
<protein>
    <recommendedName>
        <fullName evidence="1">PPM-type phosphatase domain-containing protein</fullName>
    </recommendedName>
</protein>
<feature type="domain" description="PPM-type phosphatase" evidence="1">
    <location>
        <begin position="1"/>
        <end position="296"/>
    </location>
</feature>
<keyword evidence="3" id="KW-1185">Reference proteome</keyword>
<reference evidence="2" key="1">
    <citation type="submission" date="2019-03" db="EMBL/GenBank/DDBJ databases">
        <title>Long read genome sequence of the mycoparasitic Pythium oligandrum ATCC 38472 isolated from sugarbeet rhizosphere.</title>
        <authorList>
            <person name="Gaulin E."/>
        </authorList>
    </citation>
    <scope>NUCLEOTIDE SEQUENCE</scope>
    <source>
        <strain evidence="2">ATCC 38472_TT</strain>
    </source>
</reference>
<dbReference type="FunFam" id="3.60.40.10:FF:000089">
    <property type="entry name" value="Protein phosphatase 2C 71"/>
    <property type="match status" value="1"/>
</dbReference>
<evidence type="ECO:0000259" key="1">
    <source>
        <dbReference type="PROSITE" id="PS51746"/>
    </source>
</evidence>
<proteinExistence type="predicted"/>
<dbReference type="SUPFAM" id="SSF81606">
    <property type="entry name" value="PP2C-like"/>
    <property type="match status" value="1"/>
</dbReference>
<dbReference type="AlphaFoldDB" id="A0A8K1C3Y4"/>
<dbReference type="InterPro" id="IPR036457">
    <property type="entry name" value="PPM-type-like_dom_sf"/>
</dbReference>
<dbReference type="PANTHER" id="PTHR47992">
    <property type="entry name" value="PROTEIN PHOSPHATASE"/>
    <property type="match status" value="1"/>
</dbReference>